<dbReference type="EMBL" id="FNFF01000031">
    <property type="protein sequence ID" value="SDL36906.1"/>
    <property type="molecule type" value="Genomic_DNA"/>
</dbReference>
<dbReference type="RefSeq" id="WP_218137348.1">
    <property type="nucleotide sequence ID" value="NZ_FNFF01000031.1"/>
</dbReference>
<sequence length="127" mass="14484">MTMNRNSEVDAFMETVGHPQKEAVEYLRAVILEAEPELTEQVKWNAPSFCRDGTDRITFQLKSRDVQLIFHRGVAVKDDAATFSFEDPSGLLKWRTADRGLVTFKDLDDIKAHEEAFVGLVGRWVRA</sequence>
<reference evidence="2 3" key="1">
    <citation type="submission" date="2016-10" db="EMBL/GenBank/DDBJ databases">
        <authorList>
            <person name="de Groot N.N."/>
        </authorList>
    </citation>
    <scope>NUCLEOTIDE SEQUENCE [LARGE SCALE GENOMIC DNA]</scope>
    <source>
        <strain evidence="2 3">CGMCC 4.5727</strain>
    </source>
</reference>
<evidence type="ECO:0000259" key="1">
    <source>
        <dbReference type="Pfam" id="PF08818"/>
    </source>
</evidence>
<accession>A0A1G9JI46</accession>
<evidence type="ECO:0000313" key="3">
    <source>
        <dbReference type="Proteomes" id="UP000199155"/>
    </source>
</evidence>
<dbReference type="AlphaFoldDB" id="A0A1G9JI46"/>
<proteinExistence type="predicted"/>
<organism evidence="2 3">
    <name type="scientific">Streptomyces indicus</name>
    <dbReference type="NCBI Taxonomy" id="417292"/>
    <lineage>
        <taxon>Bacteria</taxon>
        <taxon>Bacillati</taxon>
        <taxon>Actinomycetota</taxon>
        <taxon>Actinomycetes</taxon>
        <taxon>Kitasatosporales</taxon>
        <taxon>Streptomycetaceae</taxon>
        <taxon>Streptomyces</taxon>
    </lineage>
</organism>
<gene>
    <name evidence="2" type="ORF">SAMN05421806_1318</name>
</gene>
<keyword evidence="3" id="KW-1185">Reference proteome</keyword>
<dbReference type="Proteomes" id="UP000199155">
    <property type="component" value="Unassembled WGS sequence"/>
</dbReference>
<evidence type="ECO:0000313" key="2">
    <source>
        <dbReference type="EMBL" id="SDL36906.1"/>
    </source>
</evidence>
<feature type="domain" description="YdhG-like" evidence="1">
    <location>
        <begin position="20"/>
        <end position="124"/>
    </location>
</feature>
<dbReference type="Gene3D" id="3.90.1150.200">
    <property type="match status" value="1"/>
</dbReference>
<protein>
    <recommendedName>
        <fullName evidence="1">YdhG-like domain-containing protein</fullName>
    </recommendedName>
</protein>
<name>A0A1G9JI46_9ACTN</name>
<dbReference type="InterPro" id="IPR014922">
    <property type="entry name" value="YdhG-like"/>
</dbReference>
<dbReference type="Pfam" id="PF08818">
    <property type="entry name" value="DUF1801"/>
    <property type="match status" value="1"/>
</dbReference>
<dbReference type="SUPFAM" id="SSF159888">
    <property type="entry name" value="YdhG-like"/>
    <property type="match status" value="1"/>
</dbReference>